<accession>A0A6P6USY9</accession>
<gene>
    <name evidence="2" type="primary">LOC113714132</name>
</gene>
<dbReference type="PANTHER" id="PTHR33067:SF9">
    <property type="entry name" value="RNA-DIRECTED DNA POLYMERASE"/>
    <property type="match status" value="1"/>
</dbReference>
<dbReference type="GeneID" id="113714132"/>
<evidence type="ECO:0000313" key="2">
    <source>
        <dbReference type="RefSeq" id="XP_027093729.1"/>
    </source>
</evidence>
<dbReference type="RefSeq" id="XP_027093729.1">
    <property type="nucleotide sequence ID" value="XM_027237928.1"/>
</dbReference>
<dbReference type="PANTHER" id="PTHR33067">
    <property type="entry name" value="RNA-DIRECTED DNA POLYMERASE-RELATED"/>
    <property type="match status" value="1"/>
</dbReference>
<protein>
    <submittedName>
        <fullName evidence="2">Uncharacterized protein</fullName>
    </submittedName>
</protein>
<reference evidence="2" key="2">
    <citation type="submission" date="2025-08" db="UniProtKB">
        <authorList>
            <consortium name="RefSeq"/>
        </authorList>
    </citation>
    <scope>IDENTIFICATION</scope>
    <source>
        <tissue evidence="2">Leaves</tissue>
    </source>
</reference>
<reference evidence="1" key="1">
    <citation type="journal article" date="2025" name="Foods">
        <title>Unveiling the Microbial Signatures of Arabica Coffee Cherries: Insights into Ripeness Specific Diversity, Functional Traits, and Implications for Quality and Safety.</title>
        <authorList>
            <consortium name="RefSeq"/>
            <person name="Tenea G.N."/>
            <person name="Cifuentes V."/>
            <person name="Reyes P."/>
            <person name="Cevallos-Vallejos M."/>
        </authorList>
    </citation>
    <scope>NUCLEOTIDE SEQUENCE [LARGE SCALE GENOMIC DNA]</scope>
</reference>
<evidence type="ECO:0000313" key="1">
    <source>
        <dbReference type="Proteomes" id="UP001652660"/>
    </source>
</evidence>
<sequence>MDILANETIANMPSYAEFLKEIMQKKKKWEAFTRVSLTKEPSAVPHNRLPVKMKDPWSFIVPCYFENILVEKCLCDLGSSDMLVKVGRFYFPADFLILDMKKDIRMPIILGRGLLGMRGALIDVLEGKLALRMGKNVQEFKIFETLKCSSYVKSCYHLDIINTVSNGVYIRESLFDPLEGIITLGEDEDMKAVNVLSMEQNLVFAPLQDFRKYTYCVVQKRNMAGEEET</sequence>
<name>A0A6P6USY9_COFAR</name>
<proteinExistence type="predicted"/>
<organism evidence="1 2">
    <name type="scientific">Coffea arabica</name>
    <name type="common">Arabian coffee</name>
    <dbReference type="NCBI Taxonomy" id="13443"/>
    <lineage>
        <taxon>Eukaryota</taxon>
        <taxon>Viridiplantae</taxon>
        <taxon>Streptophyta</taxon>
        <taxon>Embryophyta</taxon>
        <taxon>Tracheophyta</taxon>
        <taxon>Spermatophyta</taxon>
        <taxon>Magnoliopsida</taxon>
        <taxon>eudicotyledons</taxon>
        <taxon>Gunneridae</taxon>
        <taxon>Pentapetalae</taxon>
        <taxon>asterids</taxon>
        <taxon>lamiids</taxon>
        <taxon>Gentianales</taxon>
        <taxon>Rubiaceae</taxon>
        <taxon>Ixoroideae</taxon>
        <taxon>Gardenieae complex</taxon>
        <taxon>Bertiereae - Coffeeae clade</taxon>
        <taxon>Coffeeae</taxon>
        <taxon>Coffea</taxon>
    </lineage>
</organism>
<keyword evidence="1" id="KW-1185">Reference proteome</keyword>
<dbReference type="OrthoDB" id="1934381at2759"/>
<dbReference type="AlphaFoldDB" id="A0A6P6USY9"/>
<dbReference type="Proteomes" id="UP001652660">
    <property type="component" value="Chromosome 10c"/>
</dbReference>